<gene>
    <name evidence="2" type="ORF">M501DRAFT_1054707</name>
</gene>
<dbReference type="Proteomes" id="UP000799429">
    <property type="component" value="Unassembled WGS sequence"/>
</dbReference>
<feature type="compositionally biased region" description="Polar residues" evidence="1">
    <location>
        <begin position="484"/>
        <end position="521"/>
    </location>
</feature>
<evidence type="ECO:0000313" key="2">
    <source>
        <dbReference type="EMBL" id="KAF2841955.1"/>
    </source>
</evidence>
<keyword evidence="3" id="KW-1185">Reference proteome</keyword>
<protein>
    <submittedName>
        <fullName evidence="2">Uncharacterized protein</fullName>
    </submittedName>
</protein>
<feature type="compositionally biased region" description="Polar residues" evidence="1">
    <location>
        <begin position="166"/>
        <end position="175"/>
    </location>
</feature>
<feature type="compositionally biased region" description="Polar residues" evidence="1">
    <location>
        <begin position="56"/>
        <end position="69"/>
    </location>
</feature>
<feature type="compositionally biased region" description="Low complexity" evidence="1">
    <location>
        <begin position="744"/>
        <end position="759"/>
    </location>
</feature>
<dbReference type="OrthoDB" id="5244050at2759"/>
<feature type="compositionally biased region" description="Basic residues" evidence="1">
    <location>
        <begin position="525"/>
        <end position="534"/>
    </location>
</feature>
<feature type="region of interest" description="Disordered" evidence="1">
    <location>
        <begin position="662"/>
        <end position="793"/>
    </location>
</feature>
<accession>A0A9P4SHL4</accession>
<name>A0A9P4SHL4_9PEZI</name>
<feature type="region of interest" description="Disordered" evidence="1">
    <location>
        <begin position="1"/>
        <end position="104"/>
    </location>
</feature>
<feature type="compositionally biased region" description="Polar residues" evidence="1">
    <location>
        <begin position="426"/>
        <end position="440"/>
    </location>
</feature>
<feature type="region of interest" description="Disordered" evidence="1">
    <location>
        <begin position="479"/>
        <end position="584"/>
    </location>
</feature>
<feature type="compositionally biased region" description="Polar residues" evidence="1">
    <location>
        <begin position="809"/>
        <end position="818"/>
    </location>
</feature>
<organism evidence="2 3">
    <name type="scientific">Patellaria atrata CBS 101060</name>
    <dbReference type="NCBI Taxonomy" id="1346257"/>
    <lineage>
        <taxon>Eukaryota</taxon>
        <taxon>Fungi</taxon>
        <taxon>Dikarya</taxon>
        <taxon>Ascomycota</taxon>
        <taxon>Pezizomycotina</taxon>
        <taxon>Dothideomycetes</taxon>
        <taxon>Dothideomycetes incertae sedis</taxon>
        <taxon>Patellariales</taxon>
        <taxon>Patellariaceae</taxon>
        <taxon>Patellaria</taxon>
    </lineage>
</organism>
<feature type="compositionally biased region" description="Low complexity" evidence="1">
    <location>
        <begin position="131"/>
        <end position="140"/>
    </location>
</feature>
<feature type="compositionally biased region" description="Basic residues" evidence="1">
    <location>
        <begin position="841"/>
        <end position="850"/>
    </location>
</feature>
<feature type="compositionally biased region" description="Basic and acidic residues" evidence="1">
    <location>
        <begin position="18"/>
        <end position="28"/>
    </location>
</feature>
<feature type="compositionally biased region" description="Basic and acidic residues" evidence="1">
    <location>
        <begin position="37"/>
        <end position="50"/>
    </location>
</feature>
<reference evidence="2" key="1">
    <citation type="journal article" date="2020" name="Stud. Mycol.">
        <title>101 Dothideomycetes genomes: a test case for predicting lifestyles and emergence of pathogens.</title>
        <authorList>
            <person name="Haridas S."/>
            <person name="Albert R."/>
            <person name="Binder M."/>
            <person name="Bloem J."/>
            <person name="Labutti K."/>
            <person name="Salamov A."/>
            <person name="Andreopoulos B."/>
            <person name="Baker S."/>
            <person name="Barry K."/>
            <person name="Bills G."/>
            <person name="Bluhm B."/>
            <person name="Cannon C."/>
            <person name="Castanera R."/>
            <person name="Culley D."/>
            <person name="Daum C."/>
            <person name="Ezra D."/>
            <person name="Gonzalez J."/>
            <person name="Henrissat B."/>
            <person name="Kuo A."/>
            <person name="Liang C."/>
            <person name="Lipzen A."/>
            <person name="Lutzoni F."/>
            <person name="Magnuson J."/>
            <person name="Mondo S."/>
            <person name="Nolan M."/>
            <person name="Ohm R."/>
            <person name="Pangilinan J."/>
            <person name="Park H.-J."/>
            <person name="Ramirez L."/>
            <person name="Alfaro M."/>
            <person name="Sun H."/>
            <person name="Tritt A."/>
            <person name="Yoshinaga Y."/>
            <person name="Zwiers L.-H."/>
            <person name="Turgeon B."/>
            <person name="Goodwin S."/>
            <person name="Spatafora J."/>
            <person name="Crous P."/>
            <person name="Grigoriev I."/>
        </authorList>
    </citation>
    <scope>NUCLEOTIDE SEQUENCE</scope>
    <source>
        <strain evidence="2">CBS 101060</strain>
    </source>
</reference>
<feature type="compositionally biased region" description="Polar residues" evidence="1">
    <location>
        <begin position="79"/>
        <end position="88"/>
    </location>
</feature>
<dbReference type="AlphaFoldDB" id="A0A9P4SHL4"/>
<feature type="region of interest" description="Disordered" evidence="1">
    <location>
        <begin position="118"/>
        <end position="248"/>
    </location>
</feature>
<feature type="compositionally biased region" description="Polar residues" evidence="1">
    <location>
        <begin position="687"/>
        <end position="727"/>
    </location>
</feature>
<feature type="region of interest" description="Disordered" evidence="1">
    <location>
        <begin position="809"/>
        <end position="883"/>
    </location>
</feature>
<sequence length="920" mass="100175">MGRSSMFSFPIPGRKSHAAKDHGEKDISRSSSTYNSRVDEGTRPTNKAERLLGATNLPSQPSSRRGSSTPAPPGRRGSHTTVATSEASYESDYTERYNPVSPEDLVLPPRWQSLQHKASSNLLGAAGGTGSTITPSIPSDTTREIRNHGSSSTLRSYYDAKKSPLLVSQQTSNSAVRDRALRKGYPPIPDSATPYEGQHFEPAKSPLSIETSFDSDTSKRKRPAKLDLSKLFPTPTKPTAGNLLSPTKFVNSPSALSVASEYFPRHPPKLSPGAQSVPPRSGKLQKKPSREIAQQAVRQRSVERDQYDNAKVNVRRPPRGIQHWFEGWDDEDDEDDEVEQQPERSVSQVPRIQVSNNNQPQNHLHKTSWSKPAPISSNVKKVQISPSPSRGSRTGDHLSSNRHLASRRHPSQGSTSSHATKESKLSHSNLQNQSILSFSSSDEECENTAPYREPIRDSIAILSDTEGEIVIGKAQSIDVKARSPSWQTAQNPPWRQNSVSSIQSASTFGNSDIPNFSNRSTPIPPRHRSKRSGHTRQPSSIPEDVDRPHTSNTRLTAPMSPTLSSKSGRSSYTTKSEPRLHGDQHKLMAVTEEEEALLEMMRRKRAAMAEQNFSEGYKTALKQGRSKPAAVALPHKEDIRTSGFLTMDSPTITSDIMSSFPFPSSGAPSIQSRQSSILGGKEGASSPIDTTDSPRTKSNVTNILLENSSPASTPSFLPNPRSDSPNSIAPRLSPSLAFSPIDLLPPALTTPTTTSHVSPLPSPVTPRQRAGEELSVKVAGSETSTNEDAGHSEVEAELQNFKEKVALSRSTTVSSVAKSITPTTSATISSLDGACDERKPTHQRHSRSMKSRTSLGSRDSVLSHRSRHSRFSSNRTSRDVGPIRESMHVSGRCSVSDDVLAAWGSLGGWRDFESVKVSGL</sequence>
<comment type="caution">
    <text evidence="2">The sequence shown here is derived from an EMBL/GenBank/DDBJ whole genome shotgun (WGS) entry which is preliminary data.</text>
</comment>
<feature type="compositionally biased region" description="Polar residues" evidence="1">
    <location>
        <begin position="237"/>
        <end position="248"/>
    </location>
</feature>
<feature type="compositionally biased region" description="Polar residues" evidence="1">
    <location>
        <begin position="369"/>
        <end position="403"/>
    </location>
</feature>
<feature type="compositionally biased region" description="Low complexity" evidence="1">
    <location>
        <begin position="819"/>
        <end position="830"/>
    </location>
</feature>
<feature type="region of interest" description="Disordered" evidence="1">
    <location>
        <begin position="262"/>
        <end position="452"/>
    </location>
</feature>
<feature type="compositionally biased region" description="Polar residues" evidence="1">
    <location>
        <begin position="550"/>
        <end position="575"/>
    </location>
</feature>
<proteinExistence type="predicted"/>
<evidence type="ECO:0000313" key="3">
    <source>
        <dbReference type="Proteomes" id="UP000799429"/>
    </source>
</evidence>
<feature type="compositionally biased region" description="Polar residues" evidence="1">
    <location>
        <begin position="666"/>
        <end position="677"/>
    </location>
</feature>
<feature type="compositionally biased region" description="Acidic residues" evidence="1">
    <location>
        <begin position="327"/>
        <end position="340"/>
    </location>
</feature>
<dbReference type="EMBL" id="MU006090">
    <property type="protein sequence ID" value="KAF2841955.1"/>
    <property type="molecule type" value="Genomic_DNA"/>
</dbReference>
<evidence type="ECO:0000256" key="1">
    <source>
        <dbReference type="SAM" id="MobiDB-lite"/>
    </source>
</evidence>
<feature type="compositionally biased region" description="Polar residues" evidence="1">
    <location>
        <begin position="343"/>
        <end position="362"/>
    </location>
</feature>